<reference evidence="5 6" key="1">
    <citation type="submission" date="2018-10" db="EMBL/GenBank/DDBJ databases">
        <title>Genomic Encyclopedia of Archaeal and Bacterial Type Strains, Phase II (KMG-II): from individual species to whole genera.</title>
        <authorList>
            <person name="Goeker M."/>
        </authorList>
    </citation>
    <scope>NUCLEOTIDE SEQUENCE [LARGE SCALE GENOMIC DNA]</scope>
    <source>
        <strain evidence="5 6">DSM 29466</strain>
    </source>
</reference>
<keyword evidence="6" id="KW-1185">Reference proteome</keyword>
<dbReference type="InterPro" id="IPR018357">
    <property type="entry name" value="Hexapep_transf_CS"/>
</dbReference>
<evidence type="ECO:0000256" key="4">
    <source>
        <dbReference type="ARBA" id="ARBA00023315"/>
    </source>
</evidence>
<dbReference type="AlphaFoldDB" id="A0A497VD67"/>
<dbReference type="InterPro" id="IPR050179">
    <property type="entry name" value="Trans_hexapeptide_repeat"/>
</dbReference>
<organism evidence="5 6">
    <name type="scientific">Litoreibacter meonggei</name>
    <dbReference type="NCBI Taxonomy" id="1049199"/>
    <lineage>
        <taxon>Bacteria</taxon>
        <taxon>Pseudomonadati</taxon>
        <taxon>Pseudomonadota</taxon>
        <taxon>Alphaproteobacteria</taxon>
        <taxon>Rhodobacterales</taxon>
        <taxon>Roseobacteraceae</taxon>
        <taxon>Litoreibacter</taxon>
    </lineage>
</organism>
<evidence type="ECO:0000313" key="5">
    <source>
        <dbReference type="EMBL" id="RLJ41430.1"/>
    </source>
</evidence>
<dbReference type="SUPFAM" id="SSF51161">
    <property type="entry name" value="Trimeric LpxA-like enzymes"/>
    <property type="match status" value="1"/>
</dbReference>
<dbReference type="RefSeq" id="WP_121026473.1">
    <property type="nucleotide sequence ID" value="NZ_RCCE01000005.1"/>
</dbReference>
<dbReference type="InterPro" id="IPR001451">
    <property type="entry name" value="Hexapep"/>
</dbReference>
<comment type="similarity">
    <text evidence="1">Belongs to the transferase hexapeptide repeat family.</text>
</comment>
<gene>
    <name evidence="5" type="ORF">BCF46_3223</name>
</gene>
<dbReference type="Gene3D" id="2.160.10.10">
    <property type="entry name" value="Hexapeptide repeat proteins"/>
    <property type="match status" value="1"/>
</dbReference>
<keyword evidence="4" id="KW-0012">Acyltransferase</keyword>
<dbReference type="InterPro" id="IPR011004">
    <property type="entry name" value="Trimer_LpxA-like_sf"/>
</dbReference>
<evidence type="ECO:0000256" key="2">
    <source>
        <dbReference type="ARBA" id="ARBA00022679"/>
    </source>
</evidence>
<dbReference type="EMBL" id="RCCE01000005">
    <property type="protein sequence ID" value="RLJ41430.1"/>
    <property type="molecule type" value="Genomic_DNA"/>
</dbReference>
<evidence type="ECO:0000256" key="3">
    <source>
        <dbReference type="ARBA" id="ARBA00022737"/>
    </source>
</evidence>
<evidence type="ECO:0000313" key="6">
    <source>
        <dbReference type="Proteomes" id="UP000269157"/>
    </source>
</evidence>
<proteinExistence type="inferred from homology"/>
<keyword evidence="3" id="KW-0677">Repeat</keyword>
<sequence length="191" mass="20661">MDDLICDESPVRPCQSAGAALENSVQISSALPEKAKRRGLNRLRLLRSALVGIKRMMYTHLFGMNIHPSAEFSLSARLDRTFPIGVHIGETSYVAFEACILTHDRTRGLYLHTWVGRNCFIGARSVVLPGIRVGDGSIVAAGAIVTKDVPAHCLVAGNPARVIRQDIATGLFGRLNDADTREARLAQAGLT</sequence>
<dbReference type="GO" id="GO:0016746">
    <property type="term" value="F:acyltransferase activity"/>
    <property type="evidence" value="ECO:0007669"/>
    <property type="project" value="UniProtKB-KW"/>
</dbReference>
<dbReference type="CDD" id="cd04647">
    <property type="entry name" value="LbH_MAT_like"/>
    <property type="match status" value="1"/>
</dbReference>
<dbReference type="Pfam" id="PF14602">
    <property type="entry name" value="Hexapep_2"/>
    <property type="match status" value="1"/>
</dbReference>
<comment type="caution">
    <text evidence="5">The sequence shown here is derived from an EMBL/GenBank/DDBJ whole genome shotgun (WGS) entry which is preliminary data.</text>
</comment>
<name>A0A497VD67_9RHOB</name>
<protein>
    <submittedName>
        <fullName evidence="5">Acetyltransferase-like isoleucine patch superfamily enzyme</fullName>
    </submittedName>
</protein>
<dbReference type="PANTHER" id="PTHR43300">
    <property type="entry name" value="ACETYLTRANSFERASE"/>
    <property type="match status" value="1"/>
</dbReference>
<dbReference type="Proteomes" id="UP000269157">
    <property type="component" value="Unassembled WGS sequence"/>
</dbReference>
<dbReference type="PROSITE" id="PS00101">
    <property type="entry name" value="HEXAPEP_TRANSFERASES"/>
    <property type="match status" value="1"/>
</dbReference>
<keyword evidence="2 5" id="KW-0808">Transferase</keyword>
<dbReference type="OrthoDB" id="9815592at2"/>
<accession>A0A497VD67</accession>
<evidence type="ECO:0000256" key="1">
    <source>
        <dbReference type="ARBA" id="ARBA00007274"/>
    </source>
</evidence>